<protein>
    <submittedName>
        <fullName evidence="1">Uncharacterized protein</fullName>
    </submittedName>
</protein>
<organism evidence="1 2">
    <name type="scientific">Hyalomma asiaticum</name>
    <name type="common">Tick</name>
    <dbReference type="NCBI Taxonomy" id="266040"/>
    <lineage>
        <taxon>Eukaryota</taxon>
        <taxon>Metazoa</taxon>
        <taxon>Ecdysozoa</taxon>
        <taxon>Arthropoda</taxon>
        <taxon>Chelicerata</taxon>
        <taxon>Arachnida</taxon>
        <taxon>Acari</taxon>
        <taxon>Parasitiformes</taxon>
        <taxon>Ixodida</taxon>
        <taxon>Ixodoidea</taxon>
        <taxon>Ixodidae</taxon>
        <taxon>Hyalomminae</taxon>
        <taxon>Hyalomma</taxon>
    </lineage>
</organism>
<accession>A0ACB7SJ56</accession>
<evidence type="ECO:0000313" key="2">
    <source>
        <dbReference type="Proteomes" id="UP000821845"/>
    </source>
</evidence>
<gene>
    <name evidence="1" type="ORF">HPB50_000406</name>
</gene>
<dbReference type="Proteomes" id="UP000821845">
    <property type="component" value="Chromosome 3"/>
</dbReference>
<evidence type="ECO:0000313" key="1">
    <source>
        <dbReference type="EMBL" id="KAH6934735.1"/>
    </source>
</evidence>
<comment type="caution">
    <text evidence="1">The sequence shown here is derived from an EMBL/GenBank/DDBJ whole genome shotgun (WGS) entry which is preliminary data.</text>
</comment>
<dbReference type="EMBL" id="CM023483">
    <property type="protein sequence ID" value="KAH6934735.1"/>
    <property type="molecule type" value="Genomic_DNA"/>
</dbReference>
<name>A0ACB7SJ56_HYAAI</name>
<reference evidence="1" key="1">
    <citation type="submission" date="2020-05" db="EMBL/GenBank/DDBJ databases">
        <title>Large-scale comparative analyses of tick genomes elucidate their genetic diversity and vector capacities.</title>
        <authorList>
            <person name="Jia N."/>
            <person name="Wang J."/>
            <person name="Shi W."/>
            <person name="Du L."/>
            <person name="Sun Y."/>
            <person name="Zhan W."/>
            <person name="Jiang J."/>
            <person name="Wang Q."/>
            <person name="Zhang B."/>
            <person name="Ji P."/>
            <person name="Sakyi L.B."/>
            <person name="Cui X."/>
            <person name="Yuan T."/>
            <person name="Jiang B."/>
            <person name="Yang W."/>
            <person name="Lam T.T.-Y."/>
            <person name="Chang Q."/>
            <person name="Ding S."/>
            <person name="Wang X."/>
            <person name="Zhu J."/>
            <person name="Ruan X."/>
            <person name="Zhao L."/>
            <person name="Wei J."/>
            <person name="Que T."/>
            <person name="Du C."/>
            <person name="Cheng J."/>
            <person name="Dai P."/>
            <person name="Han X."/>
            <person name="Huang E."/>
            <person name="Gao Y."/>
            <person name="Liu J."/>
            <person name="Shao H."/>
            <person name="Ye R."/>
            <person name="Li L."/>
            <person name="Wei W."/>
            <person name="Wang X."/>
            <person name="Wang C."/>
            <person name="Yang T."/>
            <person name="Huo Q."/>
            <person name="Li W."/>
            <person name="Guo W."/>
            <person name="Chen H."/>
            <person name="Zhou L."/>
            <person name="Ni X."/>
            <person name="Tian J."/>
            <person name="Zhou Y."/>
            <person name="Sheng Y."/>
            <person name="Liu T."/>
            <person name="Pan Y."/>
            <person name="Xia L."/>
            <person name="Li J."/>
            <person name="Zhao F."/>
            <person name="Cao W."/>
        </authorList>
    </citation>
    <scope>NUCLEOTIDE SEQUENCE</scope>
    <source>
        <strain evidence="1">Hyas-2018</strain>
    </source>
</reference>
<proteinExistence type="predicted"/>
<sequence length="335" mass="35697">MTGRRRGKDGHWCTWALLLQVLAAMAVDAESNVRSLTDQTSQRRGTSEASRGPHQGFEALRLQDTVAALPSGFEFAEAAAYDAMNARAAGDEARLVVGAPSQKLYQAHKGGATSNPSGGRYHALATDNYGGLGGGSGGSGGFGFPDAMRYYHYGSGPQAYNTEHAYAYEKVYPERSYSSNHATSYEKHYDDNDNKGGPWGGGYESRYSSSYPIRGGGGGYGYRHGDSYGSGKGSGGGYGSGYTGGYGPKGGGYKSRYDSRSAASSSPGSRRGGGGRTGPKIKRYVYKNPYDKSTTRVVEMHSSSGQPSWAASSENRQTWKPDDMEHFVLGLMRNG</sequence>
<keyword evidence="2" id="KW-1185">Reference proteome</keyword>